<evidence type="ECO:0000313" key="2">
    <source>
        <dbReference type="Proteomes" id="UP000069030"/>
    </source>
</evidence>
<reference evidence="1 2" key="1">
    <citation type="journal article" date="2016" name="J. Zhejiang Univ. Sci. B">
        <title>Antibiotic resistance mechanisms of Myroides sp.</title>
        <authorList>
            <person name="Hu S."/>
            <person name="Yuan S."/>
            <person name="Qu H."/>
            <person name="Jiang T."/>
            <person name="Zhou Y."/>
            <person name="Wang M."/>
            <person name="Ming D."/>
        </authorList>
    </citation>
    <scope>NUCLEOTIDE SEQUENCE [LARGE SCALE GENOMIC DNA]</scope>
    <source>
        <strain evidence="1 2">PR63039</strain>
    </source>
</reference>
<dbReference type="EMBL" id="CP013690">
    <property type="protein sequence ID" value="ALU26536.1"/>
    <property type="molecule type" value="Genomic_DNA"/>
</dbReference>
<name>A0AAI8G569_9FLAO</name>
<evidence type="ECO:0000313" key="1">
    <source>
        <dbReference type="EMBL" id="ALU26536.1"/>
    </source>
</evidence>
<evidence type="ECO:0008006" key="3">
    <source>
        <dbReference type="Google" id="ProtNLM"/>
    </source>
</evidence>
<protein>
    <recommendedName>
        <fullName evidence="3">GLPGLI family protein</fullName>
    </recommendedName>
</protein>
<dbReference type="NCBIfam" id="TIGR01200">
    <property type="entry name" value="GLPGLI"/>
    <property type="match status" value="1"/>
</dbReference>
<organism evidence="1 2">
    <name type="scientific">Myroides odoratimimus</name>
    <dbReference type="NCBI Taxonomy" id="76832"/>
    <lineage>
        <taxon>Bacteria</taxon>
        <taxon>Pseudomonadati</taxon>
        <taxon>Bacteroidota</taxon>
        <taxon>Flavobacteriia</taxon>
        <taxon>Flavobacteriales</taxon>
        <taxon>Flavobacteriaceae</taxon>
        <taxon>Myroides</taxon>
    </lineage>
</organism>
<dbReference type="InterPro" id="IPR005901">
    <property type="entry name" value="GLPGLI"/>
</dbReference>
<dbReference type="Pfam" id="PF22252">
    <property type="entry name" value="PNGase_F-II_N"/>
    <property type="match status" value="1"/>
</dbReference>
<gene>
    <name evidence="1" type="ORF">AS202_10405</name>
</gene>
<sequence length="274" mass="31290">MKNIFILIVIVFSTVNKVKGQKSKGFPKIETEIIGQSKLSVYYQLNDNSTNQKKSGETVLQILDSKSKYVDVTEDKMIDYNNKHFLGTVSNENFGEALKLLKQYVFSGTIIKDFEKSKVIIHRDISGYKFQYEEGIPKIEWKIGKEQKEILGYQCTKATAKFRGRDYIAWYASELPISDGPFLFTGLPGLILEVRDTKNEYVFMANGVERKNEDVYIALYPKVTKTDRESFRRGDKNDHLDPGASLQGKIYTEPGKMANTSGMKSIPYNPIELE</sequence>
<dbReference type="AlphaFoldDB" id="A0AAI8G569"/>
<dbReference type="KEGG" id="mod:AS202_10405"/>
<dbReference type="RefSeq" id="WP_006263084.1">
    <property type="nucleotide sequence ID" value="NZ_CP013690.1"/>
</dbReference>
<accession>A0AAI8G569</accession>
<proteinExistence type="predicted"/>
<dbReference type="Proteomes" id="UP000069030">
    <property type="component" value="Chromosome"/>
</dbReference>